<proteinExistence type="predicted"/>
<dbReference type="AlphaFoldDB" id="A0A0F9QV75"/>
<name>A0A0F9QV75_9ZZZZ</name>
<gene>
    <name evidence="1" type="ORF">LCGC14_0728940</name>
</gene>
<protein>
    <submittedName>
        <fullName evidence="1">Uncharacterized protein</fullName>
    </submittedName>
</protein>
<organism evidence="1">
    <name type="scientific">marine sediment metagenome</name>
    <dbReference type="NCBI Taxonomy" id="412755"/>
    <lineage>
        <taxon>unclassified sequences</taxon>
        <taxon>metagenomes</taxon>
        <taxon>ecological metagenomes</taxon>
    </lineage>
</organism>
<comment type="caution">
    <text evidence="1">The sequence shown here is derived from an EMBL/GenBank/DDBJ whole genome shotgun (WGS) entry which is preliminary data.</text>
</comment>
<accession>A0A0F9QV75</accession>
<evidence type="ECO:0000313" key="1">
    <source>
        <dbReference type="EMBL" id="KKN40872.1"/>
    </source>
</evidence>
<dbReference type="EMBL" id="LAZR01001681">
    <property type="protein sequence ID" value="KKN40872.1"/>
    <property type="molecule type" value="Genomic_DNA"/>
</dbReference>
<reference evidence="1" key="1">
    <citation type="journal article" date="2015" name="Nature">
        <title>Complex archaea that bridge the gap between prokaryotes and eukaryotes.</title>
        <authorList>
            <person name="Spang A."/>
            <person name="Saw J.H."/>
            <person name="Jorgensen S.L."/>
            <person name="Zaremba-Niedzwiedzka K."/>
            <person name="Martijn J."/>
            <person name="Lind A.E."/>
            <person name="van Eijk R."/>
            <person name="Schleper C."/>
            <person name="Guy L."/>
            <person name="Ettema T.J."/>
        </authorList>
    </citation>
    <scope>NUCLEOTIDE SEQUENCE</scope>
</reference>
<sequence>MPRRFKREYAKNYFEKNKKDFKENPPEIGNWVIMAIGSDRYSYKIIKVAEDKKFVTVENGGTFSINKWYFWLPSDRNTNGRICEDHLYYYISKTDMAYRDPHF</sequence>